<proteinExistence type="predicted"/>
<evidence type="ECO:0000313" key="2">
    <source>
        <dbReference type="EMBL" id="KAK6346386.1"/>
    </source>
</evidence>
<sequence length="532" mass="60960">MPLQSLPTVCQRTGSESSFKPDPNEDALSSISGGSEVATRASLKPIATHNKTLRPGVKKVYVEVLEESPRCRLRKSTRPRMSSKGSPTYNGRTSSARPRNSDVKVIFEPNDEHSLSELSAPPGPTGHGPAPESPPTTPFTIIPTRRLRKRNQVQSSRSTKARYSVTKAAAKLRDLADGRKCRRDRKEIIRRRGESHSWAVSTADTRTCFVEREPQIRPESESGPSNASLEQERISRLEKENIILEEENETLRIQVDELCSRLGDGGSNNLFTTIVKDDVFFENGFANLNKMIRDFVREFLQTRFTSPFSPSRVPIKIRNVLNSEGTDWQKYLKGGKNKKVLRAIAHKYISFYLVENIIMDPVFRHSRRLRDAFSTIEALFLDDPGLCSRWRNRTIQDLRSTLPEPPLEGFTIDLKSQELFKDTKMLWMKSQESKEIERLKKITSYALKLGTELHKLPYEIQYGFSRDEWDRMPRDIDTHPEKEFYHINVHSRHSSFQFMTVFPGIRKVSRPLAKDGEDFGIVYLPLQLSAYD</sequence>
<dbReference type="EMBL" id="JAVHNS010000008">
    <property type="protein sequence ID" value="KAK6346386.1"/>
    <property type="molecule type" value="Genomic_DNA"/>
</dbReference>
<dbReference type="AlphaFoldDB" id="A0AAV9UVB9"/>
<reference evidence="2 3" key="1">
    <citation type="submission" date="2019-10" db="EMBL/GenBank/DDBJ databases">
        <authorList>
            <person name="Palmer J.M."/>
        </authorList>
    </citation>
    <scope>NUCLEOTIDE SEQUENCE [LARGE SCALE GENOMIC DNA]</scope>
    <source>
        <strain evidence="2 3">TWF730</strain>
    </source>
</reference>
<name>A0AAV9UVB9_9PEZI</name>
<evidence type="ECO:0000256" key="1">
    <source>
        <dbReference type="SAM" id="MobiDB-lite"/>
    </source>
</evidence>
<protein>
    <submittedName>
        <fullName evidence="2">Uncharacterized protein</fullName>
    </submittedName>
</protein>
<accession>A0AAV9UVB9</accession>
<dbReference type="Proteomes" id="UP001373714">
    <property type="component" value="Unassembled WGS sequence"/>
</dbReference>
<comment type="caution">
    <text evidence="2">The sequence shown here is derived from an EMBL/GenBank/DDBJ whole genome shotgun (WGS) entry which is preliminary data.</text>
</comment>
<keyword evidence="3" id="KW-1185">Reference proteome</keyword>
<feature type="compositionally biased region" description="Polar residues" evidence="1">
    <location>
        <begin position="1"/>
        <end position="18"/>
    </location>
</feature>
<feature type="region of interest" description="Disordered" evidence="1">
    <location>
        <begin position="1"/>
        <end position="44"/>
    </location>
</feature>
<gene>
    <name evidence="2" type="ORF">TWF730_010712</name>
</gene>
<organism evidence="2 3">
    <name type="scientific">Orbilia blumenaviensis</name>
    <dbReference type="NCBI Taxonomy" id="1796055"/>
    <lineage>
        <taxon>Eukaryota</taxon>
        <taxon>Fungi</taxon>
        <taxon>Dikarya</taxon>
        <taxon>Ascomycota</taxon>
        <taxon>Pezizomycotina</taxon>
        <taxon>Orbiliomycetes</taxon>
        <taxon>Orbiliales</taxon>
        <taxon>Orbiliaceae</taxon>
        <taxon>Orbilia</taxon>
    </lineage>
</organism>
<feature type="compositionally biased region" description="Polar residues" evidence="1">
    <location>
        <begin position="79"/>
        <end position="98"/>
    </location>
</feature>
<evidence type="ECO:0000313" key="3">
    <source>
        <dbReference type="Proteomes" id="UP001373714"/>
    </source>
</evidence>
<feature type="region of interest" description="Disordered" evidence="1">
    <location>
        <begin position="69"/>
        <end position="166"/>
    </location>
</feature>
<feature type="region of interest" description="Disordered" evidence="1">
    <location>
        <begin position="212"/>
        <end position="232"/>
    </location>
</feature>